<accession>A0ABT3JJ57</accession>
<keyword evidence="3" id="KW-1185">Reference proteome</keyword>
<organism evidence="2 3">
    <name type="scientific">Sphingomonas arvum</name>
    <dbReference type="NCBI Taxonomy" id="2992113"/>
    <lineage>
        <taxon>Bacteria</taxon>
        <taxon>Pseudomonadati</taxon>
        <taxon>Pseudomonadota</taxon>
        <taxon>Alphaproteobacteria</taxon>
        <taxon>Sphingomonadales</taxon>
        <taxon>Sphingomonadaceae</taxon>
        <taxon>Sphingomonas</taxon>
    </lineage>
</organism>
<reference evidence="2 3" key="1">
    <citation type="submission" date="2022-10" db="EMBL/GenBank/DDBJ databases">
        <title>Sphingomonas sp.</title>
        <authorList>
            <person name="Jin C."/>
        </authorList>
    </citation>
    <scope>NUCLEOTIDE SEQUENCE [LARGE SCALE GENOMIC DNA]</scope>
    <source>
        <strain evidence="2 3">BN140010</strain>
    </source>
</reference>
<evidence type="ECO:0000256" key="1">
    <source>
        <dbReference type="SAM" id="Phobius"/>
    </source>
</evidence>
<sequence>MLATIGIVLVVLWLLGLLVFKVTGAIIHIALVIGLVLLVLHFVRGRRSV</sequence>
<feature type="transmembrane region" description="Helical" evidence="1">
    <location>
        <begin position="26"/>
        <end position="43"/>
    </location>
</feature>
<dbReference type="RefSeq" id="WP_264883824.1">
    <property type="nucleotide sequence ID" value="NZ_JAPDOB010000002.1"/>
</dbReference>
<keyword evidence="1" id="KW-0812">Transmembrane</keyword>
<name>A0ABT3JJ57_9SPHN</name>
<keyword evidence="1" id="KW-0472">Membrane</keyword>
<evidence type="ECO:0000313" key="3">
    <source>
        <dbReference type="Proteomes" id="UP001526246"/>
    </source>
</evidence>
<dbReference type="Pfam" id="PF18919">
    <property type="entry name" value="DUF5670"/>
    <property type="match status" value="1"/>
</dbReference>
<protein>
    <submittedName>
        <fullName evidence="2">Lmo0937 family membrane protein</fullName>
    </submittedName>
</protein>
<keyword evidence="1" id="KW-1133">Transmembrane helix</keyword>
<comment type="caution">
    <text evidence="2">The sequence shown here is derived from an EMBL/GenBank/DDBJ whole genome shotgun (WGS) entry which is preliminary data.</text>
</comment>
<dbReference type="NCBIfam" id="NF033488">
    <property type="entry name" value="lmo0937_fam_TM"/>
    <property type="match status" value="1"/>
</dbReference>
<gene>
    <name evidence="2" type="ORF">OMW55_13325</name>
</gene>
<dbReference type="EMBL" id="JAPDOB010000002">
    <property type="protein sequence ID" value="MCW3798790.1"/>
    <property type="molecule type" value="Genomic_DNA"/>
</dbReference>
<proteinExistence type="predicted"/>
<dbReference type="InterPro" id="IPR043727">
    <property type="entry name" value="Lmo0937-like"/>
</dbReference>
<dbReference type="Proteomes" id="UP001526246">
    <property type="component" value="Unassembled WGS sequence"/>
</dbReference>
<evidence type="ECO:0000313" key="2">
    <source>
        <dbReference type="EMBL" id="MCW3798790.1"/>
    </source>
</evidence>